<dbReference type="InterPro" id="IPR001902">
    <property type="entry name" value="SLC26A/SulP_fam"/>
</dbReference>
<dbReference type="InterPro" id="IPR011547">
    <property type="entry name" value="SLC26A/SulP_dom"/>
</dbReference>
<feature type="transmembrane region" description="Helical" evidence="5">
    <location>
        <begin position="171"/>
        <end position="198"/>
    </location>
</feature>
<evidence type="ECO:0000313" key="8">
    <source>
        <dbReference type="Proteomes" id="UP001560019"/>
    </source>
</evidence>
<keyword evidence="3 5" id="KW-1133">Transmembrane helix</keyword>
<sequence length="554" mass="56442">MKAPAPPLTQFTPKIVSVLAEGYGPRALRADLVAGLTVAVVALPLSLAIAIASGVPPDRGLITAIVGGFLVSLLGGSRFQIGGPAGAFIVLVAATVQRHGLDGLALATFLSGIMLAAAGALRLGGFVKFIPYPVTVGFTAGIGLIILISQMRPFLGLTLDGPEPGPFVEKLPVLWAALPTLSPLNLALGLGAFGFIAVQRRLAPRLPGMLAAIALAGLTVWALDLPVPTIGSAYGGIAAGLPAPSLPDVSWAKVQAVLPDALAFTLLGAIESLLSAVVADSMTGRRHRSNAELIGQGVANMASACFGGFCVTGTIARTATNVRAGAHGPVAGMIHALALLAVVLLLAPLASAIPLAALAGVLVSVALHMIDLGAIRTLARTARAELVVLLATLAMTVLRDLTEAIVTGLALGALVFMHRMAQMSGVDAMLDEADTDSRPEDRGEGRQTVVLRLTGAYFFGSAPVIESVLDRIAARPRHLILDLADVPLLDVTGAHSLAGFVRKALGQGMAVTLAAPRPQHMDMLKAAGLPAAAATAADMQAARARADVRPGKGV</sequence>
<feature type="transmembrane region" description="Helical" evidence="5">
    <location>
        <begin position="404"/>
        <end position="421"/>
    </location>
</feature>
<feature type="transmembrane region" description="Helical" evidence="5">
    <location>
        <begin position="101"/>
        <end position="123"/>
    </location>
</feature>
<keyword evidence="8" id="KW-1185">Reference proteome</keyword>
<dbReference type="Pfam" id="PF00916">
    <property type="entry name" value="Sulfate_transp"/>
    <property type="match status" value="1"/>
</dbReference>
<evidence type="ECO:0000259" key="6">
    <source>
        <dbReference type="PROSITE" id="PS50801"/>
    </source>
</evidence>
<evidence type="ECO:0000313" key="7">
    <source>
        <dbReference type="EMBL" id="MEX5727838.1"/>
    </source>
</evidence>
<dbReference type="PROSITE" id="PS50801">
    <property type="entry name" value="STAS"/>
    <property type="match status" value="1"/>
</dbReference>
<accession>A0ABV3XRY7</accession>
<dbReference type="EMBL" id="JBEHHI010000001">
    <property type="protein sequence ID" value="MEX5727838.1"/>
    <property type="molecule type" value="Genomic_DNA"/>
</dbReference>
<feature type="transmembrane region" description="Helical" evidence="5">
    <location>
        <begin position="352"/>
        <end position="370"/>
    </location>
</feature>
<comment type="caution">
    <text evidence="7">The sequence shown here is derived from an EMBL/GenBank/DDBJ whole genome shotgun (WGS) entry which is preliminary data.</text>
</comment>
<feature type="transmembrane region" description="Helical" evidence="5">
    <location>
        <begin position="60"/>
        <end position="81"/>
    </location>
</feature>
<feature type="domain" description="STAS" evidence="6">
    <location>
        <begin position="449"/>
        <end position="529"/>
    </location>
</feature>
<reference evidence="7 8" key="1">
    <citation type="submission" date="2024-06" db="EMBL/GenBank/DDBJ databases">
        <title>Genome of Rhodovulum iodosum, a marine photoferrotroph.</title>
        <authorList>
            <person name="Bianchini G."/>
            <person name="Nikeleit V."/>
            <person name="Kappler A."/>
            <person name="Bryce C."/>
            <person name="Sanchez-Baracaldo P."/>
        </authorList>
    </citation>
    <scope>NUCLEOTIDE SEQUENCE [LARGE SCALE GENOMIC DNA]</scope>
    <source>
        <strain evidence="7 8">UT/N1</strain>
    </source>
</reference>
<evidence type="ECO:0000256" key="5">
    <source>
        <dbReference type="SAM" id="Phobius"/>
    </source>
</evidence>
<dbReference type="InterPro" id="IPR036513">
    <property type="entry name" value="STAS_dom_sf"/>
</dbReference>
<dbReference type="PANTHER" id="PTHR11814">
    <property type="entry name" value="SULFATE TRANSPORTER"/>
    <property type="match status" value="1"/>
</dbReference>
<comment type="subcellular location">
    <subcellularLocation>
        <location evidence="1">Membrane</location>
        <topology evidence="1">Multi-pass membrane protein</topology>
    </subcellularLocation>
</comment>
<organism evidence="7 8">
    <name type="scientific">Rhodovulum iodosum</name>
    <dbReference type="NCBI Taxonomy" id="68291"/>
    <lineage>
        <taxon>Bacteria</taxon>
        <taxon>Pseudomonadati</taxon>
        <taxon>Pseudomonadota</taxon>
        <taxon>Alphaproteobacteria</taxon>
        <taxon>Rhodobacterales</taxon>
        <taxon>Paracoccaceae</taxon>
        <taxon>Rhodovulum</taxon>
    </lineage>
</organism>
<name>A0ABV3XRY7_9RHOB</name>
<feature type="transmembrane region" description="Helical" evidence="5">
    <location>
        <begin position="326"/>
        <end position="346"/>
    </location>
</feature>
<feature type="transmembrane region" description="Helical" evidence="5">
    <location>
        <begin position="130"/>
        <end position="151"/>
    </location>
</feature>
<evidence type="ECO:0000256" key="1">
    <source>
        <dbReference type="ARBA" id="ARBA00004141"/>
    </source>
</evidence>
<evidence type="ECO:0000256" key="2">
    <source>
        <dbReference type="ARBA" id="ARBA00022692"/>
    </source>
</evidence>
<dbReference type="RefSeq" id="WP_125405582.1">
    <property type="nucleotide sequence ID" value="NZ_JBEHHI010000001.1"/>
</dbReference>
<dbReference type="CDD" id="cd07042">
    <property type="entry name" value="STAS_SulP_like_sulfate_transporter"/>
    <property type="match status" value="1"/>
</dbReference>
<keyword evidence="2 5" id="KW-0812">Transmembrane</keyword>
<proteinExistence type="predicted"/>
<dbReference type="InterPro" id="IPR002645">
    <property type="entry name" value="STAS_dom"/>
</dbReference>
<evidence type="ECO:0000256" key="3">
    <source>
        <dbReference type="ARBA" id="ARBA00022989"/>
    </source>
</evidence>
<dbReference type="Pfam" id="PF01740">
    <property type="entry name" value="STAS"/>
    <property type="match status" value="1"/>
</dbReference>
<evidence type="ECO:0000256" key="4">
    <source>
        <dbReference type="ARBA" id="ARBA00023136"/>
    </source>
</evidence>
<keyword evidence="4 5" id="KW-0472">Membrane</keyword>
<gene>
    <name evidence="7" type="ORF">Ga0609869_001191</name>
</gene>
<feature type="transmembrane region" description="Helical" evidence="5">
    <location>
        <begin position="261"/>
        <end position="279"/>
    </location>
</feature>
<dbReference type="SUPFAM" id="SSF52091">
    <property type="entry name" value="SpoIIaa-like"/>
    <property type="match status" value="1"/>
</dbReference>
<feature type="transmembrane region" description="Helical" evidence="5">
    <location>
        <begin position="210"/>
        <end position="241"/>
    </location>
</feature>
<feature type="transmembrane region" description="Helical" evidence="5">
    <location>
        <begin position="32"/>
        <end position="53"/>
    </location>
</feature>
<dbReference type="Gene3D" id="3.30.750.24">
    <property type="entry name" value="STAS domain"/>
    <property type="match status" value="1"/>
</dbReference>
<protein>
    <submittedName>
        <fullName evidence="7">SulP family sulfate permease</fullName>
    </submittedName>
</protein>
<dbReference type="Proteomes" id="UP001560019">
    <property type="component" value="Unassembled WGS sequence"/>
</dbReference>